<evidence type="ECO:0000313" key="1">
    <source>
        <dbReference type="EMBL" id="EGI58864.1"/>
    </source>
</evidence>
<protein>
    <submittedName>
        <fullName evidence="1">Uncharacterized protein</fullName>
    </submittedName>
</protein>
<proteinExistence type="predicted"/>
<dbReference type="InParanoid" id="F4X3R7"/>
<gene>
    <name evidence="1" type="ORF">G5I_12980</name>
</gene>
<reference evidence="1" key="1">
    <citation type="submission" date="2011-02" db="EMBL/GenBank/DDBJ databases">
        <title>The genome of the leaf-cutting ant Acromyrmex echinatior suggests key adaptations to social evolution and fungus farming.</title>
        <authorList>
            <person name="Nygaard S."/>
            <person name="Zhang G."/>
        </authorList>
    </citation>
    <scope>NUCLEOTIDE SEQUENCE</scope>
</reference>
<keyword evidence="2" id="KW-1185">Reference proteome</keyword>
<accession>F4X3R7</accession>
<dbReference type="EMBL" id="GL888624">
    <property type="protein sequence ID" value="EGI58864.1"/>
    <property type="molecule type" value="Genomic_DNA"/>
</dbReference>
<organism evidence="2">
    <name type="scientific">Acromyrmex echinatior</name>
    <name type="common">Panamanian leafcutter ant</name>
    <name type="synonym">Acromyrmex octospinosus echinatior</name>
    <dbReference type="NCBI Taxonomy" id="103372"/>
    <lineage>
        <taxon>Eukaryota</taxon>
        <taxon>Metazoa</taxon>
        <taxon>Ecdysozoa</taxon>
        <taxon>Arthropoda</taxon>
        <taxon>Hexapoda</taxon>
        <taxon>Insecta</taxon>
        <taxon>Pterygota</taxon>
        <taxon>Neoptera</taxon>
        <taxon>Endopterygota</taxon>
        <taxon>Hymenoptera</taxon>
        <taxon>Apocrita</taxon>
        <taxon>Aculeata</taxon>
        <taxon>Formicoidea</taxon>
        <taxon>Formicidae</taxon>
        <taxon>Myrmicinae</taxon>
        <taxon>Acromyrmex</taxon>
    </lineage>
</organism>
<evidence type="ECO:0000313" key="2">
    <source>
        <dbReference type="Proteomes" id="UP000007755"/>
    </source>
</evidence>
<sequence>MNETACKCTRFNVPGLNCYSNNSGVKRAIRNFDVVAESGDKLIIVTIRNMREERNREDSQDPMVPGDVPVLSGDRIERRIIFEFSKAIKREREGDKAEGRGLIIDILTISLTLPGFNLFTSSLATTTSLLGVAVDLRRCCRHPPGIKPLARSQGGDLAFHVEAERRRASGCRTDEGASNPRDAWWGAMANAVPDGSPRRCNAFRWLRSVRTSPLPRDCHQKSH</sequence>
<dbReference type="Proteomes" id="UP000007755">
    <property type="component" value="Unassembled WGS sequence"/>
</dbReference>
<dbReference type="AlphaFoldDB" id="F4X3R7"/>
<name>F4X3R7_ACREC</name>